<name>A0A5P9CMX5_9VIBR</name>
<evidence type="ECO:0000259" key="1">
    <source>
        <dbReference type="Pfam" id="PF00501"/>
    </source>
</evidence>
<evidence type="ECO:0000313" key="4">
    <source>
        <dbReference type="Proteomes" id="UP000326936"/>
    </source>
</evidence>
<keyword evidence="3" id="KW-0012">Acyltransferase</keyword>
<evidence type="ECO:0000313" key="3">
    <source>
        <dbReference type="EMBL" id="QFT27311.1"/>
    </source>
</evidence>
<dbReference type="InterPro" id="IPR042099">
    <property type="entry name" value="ANL_N_sf"/>
</dbReference>
<organism evidence="3 4">
    <name type="scientific">Vibrio aquimaris</name>
    <dbReference type="NCBI Taxonomy" id="2587862"/>
    <lineage>
        <taxon>Bacteria</taxon>
        <taxon>Pseudomonadati</taxon>
        <taxon>Pseudomonadota</taxon>
        <taxon>Gammaproteobacteria</taxon>
        <taxon>Vibrionales</taxon>
        <taxon>Vibrionaceae</taxon>
        <taxon>Vibrio</taxon>
    </lineage>
</organism>
<gene>
    <name evidence="3" type="primary">pksN1</name>
    <name evidence="3" type="ORF">FIV01_12875</name>
</gene>
<dbReference type="InterPro" id="IPR036736">
    <property type="entry name" value="ACP-like_sf"/>
</dbReference>
<dbReference type="RefSeq" id="WP_152431322.1">
    <property type="nucleotide sequence ID" value="NZ_CBCSDK010000018.1"/>
</dbReference>
<feature type="domain" description="AMP-dependent synthetase/ligase" evidence="1">
    <location>
        <begin position="17"/>
        <end position="358"/>
    </location>
</feature>
<dbReference type="EMBL" id="CP045350">
    <property type="protein sequence ID" value="QFT27311.1"/>
    <property type="molecule type" value="Genomic_DNA"/>
</dbReference>
<dbReference type="GO" id="GO:0031177">
    <property type="term" value="F:phosphopantetheine binding"/>
    <property type="evidence" value="ECO:0007669"/>
    <property type="project" value="TreeGrafter"/>
</dbReference>
<dbReference type="Gene3D" id="3.40.50.12780">
    <property type="entry name" value="N-terminal domain of ligase-like"/>
    <property type="match status" value="1"/>
</dbReference>
<dbReference type="PANTHER" id="PTHR45527:SF1">
    <property type="entry name" value="FATTY ACID SYNTHASE"/>
    <property type="match status" value="1"/>
</dbReference>
<sequence>MECNSHSQFGTVLEKLKDNAERTPNKLAVNGDLGSVSYTLLEAQSDQLASILIKDKGIRAGDIVPLVAGRTNHSLICMLALLKARAIVYPIEVTNFDADTQKALMTDSGLSFSEPLVASDLSIAFENIVLDQLILDSGTDDLPDMGLESGGFLYFTSGSVSKKKPVFVSTENISQRISNTTRDLGFDHHLNALWCCSVSFDISLFVTLSTLYCGGTLITPPKVYLNELSGYLNTIKQYSVNFINQVPSFIQALCEFSDFEEKLNLKYLFLGGDVLTKDVLAQALSCFDTDVVANIYGPTETTMLATHYVIDQENYRNLKSLPIGQPFSGTVIEVLDEHMQPLPDGEVGEIYISGIGMCRYLNHDNSSFIPCDSGAVAYQSGDFGYIDSNGDIVFEGRRDEQVKISGIRLSLSEIENQILKTNDIVDCVRIASLSVDVKAILNTDLLVFYILADSAKAGQVPVFTNVMPSSVSYKAIQMEQFIYNENGKMALKDMTKTYVHLLTERKAATYMSHDDPRDKLVKTILGIDNFDHTKSFRELGGASLVALKLRFEMKKQFGIEINIRDLLTSKQSLKNLMDGAVSDA</sequence>
<protein>
    <submittedName>
        <fullName evidence="3">Polyketide synthase PksN</fullName>
        <ecNumber evidence="3">2.3.1.-</ecNumber>
    </submittedName>
</protein>
<dbReference type="GO" id="GO:0005737">
    <property type="term" value="C:cytoplasm"/>
    <property type="evidence" value="ECO:0007669"/>
    <property type="project" value="TreeGrafter"/>
</dbReference>
<dbReference type="InterPro" id="IPR000873">
    <property type="entry name" value="AMP-dep_synth/lig_dom"/>
</dbReference>
<dbReference type="OrthoDB" id="9766486at2"/>
<keyword evidence="3" id="KW-0808">Transferase</keyword>
<keyword evidence="4" id="KW-1185">Reference proteome</keyword>
<dbReference type="AlphaFoldDB" id="A0A5P9CMX5"/>
<dbReference type="Gene3D" id="1.10.1200.10">
    <property type="entry name" value="ACP-like"/>
    <property type="match status" value="1"/>
</dbReference>
<dbReference type="InterPro" id="IPR045851">
    <property type="entry name" value="AMP-bd_C_sf"/>
</dbReference>
<feature type="domain" description="Carrier" evidence="2">
    <location>
        <begin position="520"/>
        <end position="576"/>
    </location>
</feature>
<dbReference type="Pfam" id="PF00550">
    <property type="entry name" value="PP-binding"/>
    <property type="match status" value="1"/>
</dbReference>
<dbReference type="GO" id="GO:0044550">
    <property type="term" value="P:secondary metabolite biosynthetic process"/>
    <property type="evidence" value="ECO:0007669"/>
    <property type="project" value="TreeGrafter"/>
</dbReference>
<accession>A0A5P9CMX5</accession>
<dbReference type="GO" id="GO:0016746">
    <property type="term" value="F:acyltransferase activity"/>
    <property type="evidence" value="ECO:0007669"/>
    <property type="project" value="UniProtKB-KW"/>
</dbReference>
<dbReference type="GO" id="GO:0043041">
    <property type="term" value="P:amino acid activation for nonribosomal peptide biosynthetic process"/>
    <property type="evidence" value="ECO:0007669"/>
    <property type="project" value="TreeGrafter"/>
</dbReference>
<dbReference type="KEGG" id="vaq:FIV01_12875"/>
<reference evidence="3 4" key="1">
    <citation type="submission" date="2019-10" db="EMBL/GenBank/DDBJ databases">
        <title>Complete genome sequence of Vibrio sp. strain THAF100, isolated from non-filtered water from the water column of tank 6 of a marine aquarium containing stony-coral fragments. Water maintained at 26 degree C.</title>
        <authorList>
            <person name="Ruckert C."/>
            <person name="Franco A."/>
            <person name="Kalinowski J."/>
            <person name="Glaeser S."/>
        </authorList>
    </citation>
    <scope>NUCLEOTIDE SEQUENCE [LARGE SCALE GENOMIC DNA]</scope>
    <source>
        <strain evidence="3 4">THAF100</strain>
    </source>
</reference>
<dbReference type="Pfam" id="PF00501">
    <property type="entry name" value="AMP-binding"/>
    <property type="match status" value="1"/>
</dbReference>
<proteinExistence type="predicted"/>
<dbReference type="InterPro" id="IPR009081">
    <property type="entry name" value="PP-bd_ACP"/>
</dbReference>
<dbReference type="Gene3D" id="3.30.300.30">
    <property type="match status" value="1"/>
</dbReference>
<dbReference type="Proteomes" id="UP000326936">
    <property type="component" value="Chromosome"/>
</dbReference>
<dbReference type="EC" id="2.3.1.-" evidence="3"/>
<evidence type="ECO:0000259" key="2">
    <source>
        <dbReference type="Pfam" id="PF00550"/>
    </source>
</evidence>
<dbReference type="PANTHER" id="PTHR45527">
    <property type="entry name" value="NONRIBOSOMAL PEPTIDE SYNTHETASE"/>
    <property type="match status" value="1"/>
</dbReference>
<dbReference type="SUPFAM" id="SSF47336">
    <property type="entry name" value="ACP-like"/>
    <property type="match status" value="1"/>
</dbReference>
<dbReference type="SUPFAM" id="SSF56801">
    <property type="entry name" value="Acetyl-CoA synthetase-like"/>
    <property type="match status" value="1"/>
</dbReference>